<dbReference type="Proteomes" id="UP001358417">
    <property type="component" value="Unassembled WGS sequence"/>
</dbReference>
<organism evidence="3 4">
    <name type="scientific">Exophiala bonariae</name>
    <dbReference type="NCBI Taxonomy" id="1690606"/>
    <lineage>
        <taxon>Eukaryota</taxon>
        <taxon>Fungi</taxon>
        <taxon>Dikarya</taxon>
        <taxon>Ascomycota</taxon>
        <taxon>Pezizomycotina</taxon>
        <taxon>Eurotiomycetes</taxon>
        <taxon>Chaetothyriomycetidae</taxon>
        <taxon>Chaetothyriales</taxon>
        <taxon>Herpotrichiellaceae</taxon>
        <taxon>Exophiala</taxon>
    </lineage>
</organism>
<feature type="compositionally biased region" description="Low complexity" evidence="2">
    <location>
        <begin position="123"/>
        <end position="148"/>
    </location>
</feature>
<dbReference type="AlphaFoldDB" id="A0AAV9NSM6"/>
<evidence type="ECO:0000313" key="4">
    <source>
        <dbReference type="Proteomes" id="UP001358417"/>
    </source>
</evidence>
<keyword evidence="4" id="KW-1185">Reference proteome</keyword>
<feature type="compositionally biased region" description="Gly residues" evidence="2">
    <location>
        <begin position="612"/>
        <end position="622"/>
    </location>
</feature>
<evidence type="ECO:0000256" key="2">
    <source>
        <dbReference type="SAM" id="MobiDB-lite"/>
    </source>
</evidence>
<dbReference type="GeneID" id="89969247"/>
<sequence>MAPKNAIKRVGAVVLSGAAALLPSSITLRREYEAGPLPQYDTPLTTAPLHSALPTSRKGTTGKTHILTGILRRAAAFPRGFKGLFKHSNHPKDSKNRNSPAGSIQSALAIAMFNAVKLRKASPTETENSTSSPMMEESSTLSTESTNEVIVEGASTPTPAASIERSMVRRAPSIDTIVSGFADDFSSEVLSIFDVDTEQVSNAAPSTLPSALIPGNFPGHHQQASSIKEVQAASPLATKSFNHATPAPTRVCRQESTTSAYVNCATQTEEVGDVSISKAGAPSKDLYVQVDLECNSSPEPSPLESQRSASPETPDTIHSDSPTKLDLEQENEKLKAENSRLVGVIHNLNERIEDLETSEEVSERDSKQEMQQLRAERDGMARRAEELWDQHEQLLGRNQELRYQRGEFEHDAEHLRGQLKAVEAQHEQNIAANVAAYERARKVTLKELQDKHQDDYMQGVAKYKELQNQALQQQHIIKTQKDLIDCLEQENVPAAVAGAANALREAEVKNGMLEQQLAQQAGHIYNVETLLARATHQVSLLPQIQDEVAKLISERNALQHQLNALRRQQPAPVVAGIGSNNATPKNAGFGAIGGERRAAGANKTSSKPTNNGFGGNNNGGGIPRNYGFQNLNGQANSGLFSGFNN</sequence>
<name>A0AAV9NSM6_9EURO</name>
<feature type="region of interest" description="Disordered" evidence="2">
    <location>
        <begin position="119"/>
        <end position="148"/>
    </location>
</feature>
<comment type="caution">
    <text evidence="3">The sequence shown here is derived from an EMBL/GenBank/DDBJ whole genome shotgun (WGS) entry which is preliminary data.</text>
</comment>
<protein>
    <submittedName>
        <fullName evidence="3">Uncharacterized protein</fullName>
    </submittedName>
</protein>
<accession>A0AAV9NSM6</accession>
<feature type="region of interest" description="Disordered" evidence="2">
    <location>
        <begin position="82"/>
        <end position="101"/>
    </location>
</feature>
<feature type="region of interest" description="Disordered" evidence="2">
    <location>
        <begin position="597"/>
        <end position="628"/>
    </location>
</feature>
<reference evidence="3 4" key="1">
    <citation type="submission" date="2023-08" db="EMBL/GenBank/DDBJ databases">
        <title>Black Yeasts Isolated from many extreme environments.</title>
        <authorList>
            <person name="Coleine C."/>
            <person name="Stajich J.E."/>
            <person name="Selbmann L."/>
        </authorList>
    </citation>
    <scope>NUCLEOTIDE SEQUENCE [LARGE SCALE GENOMIC DNA]</scope>
    <source>
        <strain evidence="3 4">CCFEE 5792</strain>
    </source>
</reference>
<feature type="compositionally biased region" description="Basic and acidic residues" evidence="2">
    <location>
        <begin position="315"/>
        <end position="334"/>
    </location>
</feature>
<feature type="coiled-coil region" evidence="1">
    <location>
        <begin position="541"/>
        <end position="568"/>
    </location>
</feature>
<evidence type="ECO:0000313" key="3">
    <source>
        <dbReference type="EMBL" id="KAK5065188.1"/>
    </source>
</evidence>
<dbReference type="RefSeq" id="XP_064712512.1">
    <property type="nucleotide sequence ID" value="XM_064844652.1"/>
</dbReference>
<keyword evidence="1" id="KW-0175">Coiled coil</keyword>
<feature type="region of interest" description="Disordered" evidence="2">
    <location>
        <begin position="294"/>
        <end position="334"/>
    </location>
</feature>
<evidence type="ECO:0000256" key="1">
    <source>
        <dbReference type="SAM" id="Coils"/>
    </source>
</evidence>
<proteinExistence type="predicted"/>
<gene>
    <name evidence="3" type="ORF">LTR84_001025</name>
</gene>
<feature type="compositionally biased region" description="Polar residues" evidence="2">
    <location>
        <begin position="294"/>
        <end position="313"/>
    </location>
</feature>
<dbReference type="EMBL" id="JAVRRD010000001">
    <property type="protein sequence ID" value="KAK5065188.1"/>
    <property type="molecule type" value="Genomic_DNA"/>
</dbReference>